<dbReference type="PROSITE" id="PS00210">
    <property type="entry name" value="HEMOCYANIN_2"/>
    <property type="match status" value="1"/>
</dbReference>
<evidence type="ECO:0000256" key="2">
    <source>
        <dbReference type="ARBA" id="ARBA00004613"/>
    </source>
</evidence>
<organism evidence="9 10">
    <name type="scientific">Ciona savignyi</name>
    <name type="common">Pacific transparent sea squirt</name>
    <dbReference type="NCBI Taxonomy" id="51511"/>
    <lineage>
        <taxon>Eukaryota</taxon>
        <taxon>Metazoa</taxon>
        <taxon>Chordata</taxon>
        <taxon>Tunicata</taxon>
        <taxon>Ascidiacea</taxon>
        <taxon>Phlebobranchia</taxon>
        <taxon>Cionidae</taxon>
        <taxon>Ciona</taxon>
    </lineage>
</organism>
<evidence type="ECO:0000256" key="5">
    <source>
        <dbReference type="ARBA" id="ARBA00022723"/>
    </source>
</evidence>
<protein>
    <recommendedName>
        <fullName evidence="8">Tyrosinase copper-binding domain-containing protein</fullName>
    </recommendedName>
</protein>
<dbReference type="Pfam" id="PF03723">
    <property type="entry name" value="Hemocyanin_C"/>
    <property type="match status" value="1"/>
</dbReference>
<keyword evidence="10" id="KW-1185">Reference proteome</keyword>
<dbReference type="Gene3D" id="2.60.40.1520">
    <property type="entry name" value="Hemocyanin, C-terminal domain"/>
    <property type="match status" value="1"/>
</dbReference>
<keyword evidence="4" id="KW-0964">Secreted</keyword>
<dbReference type="GO" id="GO:0042438">
    <property type="term" value="P:melanin biosynthetic process"/>
    <property type="evidence" value="ECO:0007669"/>
    <property type="project" value="UniProtKB-KW"/>
</dbReference>
<evidence type="ECO:0000256" key="4">
    <source>
        <dbReference type="ARBA" id="ARBA00022525"/>
    </source>
</evidence>
<dbReference type="InterPro" id="IPR008922">
    <property type="entry name" value="Di-copper_centre_dom_sf"/>
</dbReference>
<dbReference type="GO" id="GO:0005576">
    <property type="term" value="C:extracellular region"/>
    <property type="evidence" value="ECO:0007669"/>
    <property type="project" value="UniProtKB-SubCell"/>
</dbReference>
<dbReference type="PROSITE" id="PS00498">
    <property type="entry name" value="TYROSINASE_2"/>
    <property type="match status" value="1"/>
</dbReference>
<keyword evidence="5" id="KW-0479">Metal-binding</keyword>
<dbReference type="GeneTree" id="ENSGT00940000165243"/>
<dbReference type="STRING" id="51511.ENSCSAVP00000014471"/>
<dbReference type="SUPFAM" id="SSF81296">
    <property type="entry name" value="E set domains"/>
    <property type="match status" value="1"/>
</dbReference>
<dbReference type="Gene3D" id="1.10.1280.10">
    <property type="entry name" value="Di-copper center containing domain from catechol oxidase"/>
    <property type="match status" value="1"/>
</dbReference>
<dbReference type="InterPro" id="IPR002227">
    <property type="entry name" value="Tyrosinase_Cu-bd"/>
</dbReference>
<dbReference type="PANTHER" id="PTHR11511">
    <property type="entry name" value="LARVAL STORAGE PROTEIN/PHENOLOXIDASE"/>
    <property type="match status" value="1"/>
</dbReference>
<reference evidence="9" key="3">
    <citation type="submission" date="2025-09" db="UniProtKB">
        <authorList>
            <consortium name="Ensembl"/>
        </authorList>
    </citation>
    <scope>IDENTIFICATION</scope>
</reference>
<dbReference type="eggNOG" id="ENOG502QR98">
    <property type="taxonomic scope" value="Eukaryota"/>
</dbReference>
<reference evidence="9" key="2">
    <citation type="submission" date="2025-08" db="UniProtKB">
        <authorList>
            <consortium name="Ensembl"/>
        </authorList>
    </citation>
    <scope>IDENTIFICATION</scope>
</reference>
<feature type="domain" description="Tyrosinase copper-binding" evidence="8">
    <location>
        <begin position="305"/>
        <end position="316"/>
    </location>
</feature>
<dbReference type="HOGENOM" id="CLU_342867_0_0_1"/>
<comment type="similarity">
    <text evidence="3">Belongs to the tyrosinase family.</text>
</comment>
<evidence type="ECO:0000313" key="10">
    <source>
        <dbReference type="Proteomes" id="UP000007875"/>
    </source>
</evidence>
<proteinExistence type="inferred from homology"/>
<reference evidence="10" key="1">
    <citation type="submission" date="2003-08" db="EMBL/GenBank/DDBJ databases">
        <authorList>
            <person name="Birren B."/>
            <person name="Nusbaum C."/>
            <person name="Abebe A."/>
            <person name="Abouelleil A."/>
            <person name="Adekoya E."/>
            <person name="Ait-zahra M."/>
            <person name="Allen N."/>
            <person name="Allen T."/>
            <person name="An P."/>
            <person name="Anderson M."/>
            <person name="Anderson S."/>
            <person name="Arachchi H."/>
            <person name="Armbruster J."/>
            <person name="Bachantsang P."/>
            <person name="Baldwin J."/>
            <person name="Barry A."/>
            <person name="Bayul T."/>
            <person name="Blitshsteyn B."/>
            <person name="Bloom T."/>
            <person name="Blye J."/>
            <person name="Boguslavskiy L."/>
            <person name="Borowsky M."/>
            <person name="Boukhgalter B."/>
            <person name="Brunache A."/>
            <person name="Butler J."/>
            <person name="Calixte N."/>
            <person name="Calvo S."/>
            <person name="Camarata J."/>
            <person name="Campo K."/>
            <person name="Chang J."/>
            <person name="Cheshatsang Y."/>
            <person name="Citroen M."/>
            <person name="Collymore A."/>
            <person name="Considine T."/>
            <person name="Cook A."/>
            <person name="Cooke P."/>
            <person name="Corum B."/>
            <person name="Cuomo C."/>
            <person name="David R."/>
            <person name="Dawoe T."/>
            <person name="Degray S."/>
            <person name="Dodge S."/>
            <person name="Dooley K."/>
            <person name="Dorje P."/>
            <person name="Dorjee K."/>
            <person name="Dorris L."/>
            <person name="Duffey N."/>
            <person name="Dupes A."/>
            <person name="Elkins T."/>
            <person name="Engels R."/>
            <person name="Erickson J."/>
            <person name="Farina A."/>
            <person name="Faro S."/>
            <person name="Ferreira P."/>
            <person name="Fischer H."/>
            <person name="Fitzgerald M."/>
            <person name="Foley K."/>
            <person name="Gage D."/>
            <person name="Galagan J."/>
            <person name="Gearin G."/>
            <person name="Gnerre S."/>
            <person name="Gnirke A."/>
            <person name="Goyette A."/>
            <person name="Graham J."/>
            <person name="Grandbois E."/>
            <person name="Gyaltsen K."/>
            <person name="Hafez N."/>
            <person name="Hagopian D."/>
            <person name="Hagos B."/>
            <person name="Hall J."/>
            <person name="Hatcher B."/>
            <person name="Heller A."/>
            <person name="Higgins H."/>
            <person name="Honan T."/>
            <person name="Horn A."/>
            <person name="Houde N."/>
            <person name="Hughes L."/>
            <person name="Hulme W."/>
            <person name="Husby E."/>
            <person name="Iliev I."/>
            <person name="Jaffe D."/>
            <person name="Jones C."/>
            <person name="Kamal M."/>
            <person name="Kamat A."/>
            <person name="Kamvysselis M."/>
            <person name="Karlsson E."/>
            <person name="Kells C."/>
            <person name="Kieu A."/>
            <person name="Kisner P."/>
            <person name="Kodira C."/>
            <person name="Kulbokas E."/>
            <person name="Labutti K."/>
            <person name="Lama D."/>
            <person name="Landers T."/>
            <person name="Leger J."/>
            <person name="Levine S."/>
            <person name="Lewis D."/>
            <person name="Lewis T."/>
            <person name="Lindblad-toh K."/>
            <person name="Liu X."/>
            <person name="Lokyitsang T."/>
            <person name="Lokyitsang Y."/>
            <person name="Lucien O."/>
            <person name="Lui A."/>
            <person name="Ma L.J."/>
            <person name="Mabbitt R."/>
            <person name="Macdonald J."/>
            <person name="Maclean C."/>
            <person name="Major J."/>
            <person name="Manning J."/>
            <person name="Marabella R."/>
            <person name="Maru K."/>
            <person name="Matthews C."/>
            <person name="Mauceli E."/>
            <person name="Mccarthy M."/>
            <person name="Mcdonough S."/>
            <person name="Mcghee T."/>
            <person name="Meldrim J."/>
            <person name="Meneus L."/>
            <person name="Mesirov J."/>
            <person name="Mihalev A."/>
            <person name="Mihova T."/>
            <person name="Mikkelsen T."/>
            <person name="Mlenga V."/>
            <person name="Moru K."/>
            <person name="Mozes J."/>
            <person name="Mulrain L."/>
            <person name="Munson G."/>
            <person name="Naylor J."/>
            <person name="Newes C."/>
            <person name="Nguyen C."/>
            <person name="Nguyen N."/>
            <person name="Nguyen T."/>
            <person name="Nicol R."/>
            <person name="Nielsen C."/>
            <person name="Nizzari M."/>
            <person name="Norbu C."/>
            <person name="Norbu N."/>
            <person name="O'donnell P."/>
            <person name="Okoawo O."/>
            <person name="O'leary S."/>
            <person name="Omotosho B."/>
            <person name="O'neill K."/>
            <person name="Osman S."/>
            <person name="Parker S."/>
            <person name="Perrin D."/>
            <person name="Phunkhang P."/>
            <person name="Piqani B."/>
            <person name="Purcell S."/>
            <person name="Rachupka T."/>
            <person name="Ramasamy U."/>
            <person name="Rameau R."/>
            <person name="Ray V."/>
            <person name="Raymond C."/>
            <person name="Retta R."/>
            <person name="Richardson S."/>
            <person name="Rise C."/>
            <person name="Rodriguez J."/>
            <person name="Rogers J."/>
            <person name="Rogov P."/>
            <person name="Rutman M."/>
            <person name="Schupbach R."/>
            <person name="Seaman C."/>
            <person name="Settipalli S."/>
            <person name="Sharpe T."/>
            <person name="Sheridan J."/>
            <person name="Sherpa N."/>
            <person name="Shi J."/>
            <person name="Smirnov S."/>
            <person name="Smith C."/>
            <person name="Sougnez C."/>
            <person name="Spencer B."/>
            <person name="Stalker J."/>
            <person name="Stange-thomann N."/>
            <person name="Stavropoulos S."/>
            <person name="Stetson K."/>
            <person name="Stone C."/>
            <person name="Stone S."/>
            <person name="Stubbs M."/>
            <person name="Talamas J."/>
            <person name="Tchuinga P."/>
            <person name="Tenzing P."/>
            <person name="Tesfaye S."/>
            <person name="Theodore J."/>
            <person name="Thoulutsang Y."/>
            <person name="Topham K."/>
            <person name="Towey S."/>
            <person name="Tsamla T."/>
            <person name="Tsomo N."/>
            <person name="Vallee D."/>
            <person name="Vassiliev H."/>
            <person name="Venkataraman V."/>
            <person name="Vinson J."/>
            <person name="Vo A."/>
            <person name="Wade C."/>
            <person name="Wang S."/>
            <person name="Wangchuk T."/>
            <person name="Wangdi T."/>
            <person name="Whittaker C."/>
            <person name="Wilkinson J."/>
            <person name="Wu Y."/>
            <person name="Wyman D."/>
            <person name="Yadav S."/>
            <person name="Yang S."/>
            <person name="Yang X."/>
            <person name="Yeager S."/>
            <person name="Yee E."/>
            <person name="Young G."/>
            <person name="Zainoun J."/>
            <person name="Zembeck L."/>
            <person name="Zimmer A."/>
            <person name="Zody M."/>
            <person name="Lander E."/>
        </authorList>
    </citation>
    <scope>NUCLEOTIDE SEQUENCE [LARGE SCALE GENOMIC DNA]</scope>
</reference>
<accession>H2ZA56</accession>
<dbReference type="AlphaFoldDB" id="H2ZA56"/>
<sequence length="773" mass="85783">SGIGHGKLFSNFREDHLMAGASVVLLFDQLEETNDVAQVLEYADLLQKSYKVNHFVLQWAVEVFVVHSKRAKGKGIEYPVPKPIDKTIASLAAMTVTQRTGQPAEDWMNYWRSDADLNYHHRHWHTVYVVGRLIGDNLNWFGRWRTERPELFRQGELFGYMHTQMLARYNAERQSWGLQEVQAWRYNETASTDYNAGFEFHNDPRNSGFSPRLPGGFTRQQQARFQRFEQRFNRAVQNDVLPPVVIAGQTYNISMDANWTGHVIEASSGTWRAELGSIHNEGHGVFAGLSGRVSYMASTVTAMRDPIFYRWHKHVDNLWQSWADGRITDLQSDAPAVVIRPSDIIISNNANPPTGFSIFSNTNFQSDELQTYLGPPQKKFEWDNKISHQPFTYHIRFQRAPQSQGEINLTVRIFICPASQSNNRLSWIEMDKFVYRLAANATSAVISRPDLHSSVIKRERGFMTGDVEQNFTTAATGFCECGWPRNMLLPRGTVQGEQWRLCVFLSDNDVDSIGIRSTCGSMSFCGSSGQAYPDRRMMGYPFATPVSLGNTNQAVQIENAMSTLSNASISSFIIKNNVTVSPPVPAVDTWSPWQQLGVDDGTNEQSTPIASFRSDSPSGFTGVLRVLIDDAAMTLVNLNTIRVRFQGRGPGNGSYGVSSAYVGVRQGNTLNLRPGSNAPPITIAGQSSFTVPETGIISDELNLGESAAVDLFVTFTVSSPGCFLSAADSITNSSTFGISNPSGTVPQNWEGRSDVGSSTSLYCVGGIMVPIPT</sequence>
<dbReference type="InterPro" id="IPR037020">
    <property type="entry name" value="Hemocyanin_C_sf"/>
</dbReference>
<dbReference type="Pfam" id="PF00372">
    <property type="entry name" value="Hemocyanin_M"/>
    <property type="match status" value="1"/>
</dbReference>
<dbReference type="GO" id="GO:0031410">
    <property type="term" value="C:cytoplasmic vesicle"/>
    <property type="evidence" value="ECO:0007669"/>
    <property type="project" value="UniProtKB-ARBA"/>
</dbReference>
<keyword evidence="6" id="KW-0470">Melanin biosynthesis</keyword>
<name>H2ZA56_CIOSA</name>
<dbReference type="GO" id="GO:0046872">
    <property type="term" value="F:metal ion binding"/>
    <property type="evidence" value="ECO:0007669"/>
    <property type="project" value="UniProtKB-KW"/>
</dbReference>
<evidence type="ECO:0000256" key="6">
    <source>
        <dbReference type="ARBA" id="ARBA00023101"/>
    </source>
</evidence>
<dbReference type="Proteomes" id="UP000007875">
    <property type="component" value="Unassembled WGS sequence"/>
</dbReference>
<comment type="subcellular location">
    <subcellularLocation>
        <location evidence="1">Melanosome membrane</location>
        <topology evidence="1">Single-pass type I membrane protein</topology>
    </subcellularLocation>
    <subcellularLocation>
        <location evidence="2">Secreted</location>
    </subcellularLocation>
</comment>
<dbReference type="InterPro" id="IPR005203">
    <property type="entry name" value="Hemocyanin_C"/>
</dbReference>
<dbReference type="SUPFAM" id="SSF48056">
    <property type="entry name" value="Di-copper centre-containing domain"/>
    <property type="match status" value="1"/>
</dbReference>
<evidence type="ECO:0000256" key="7">
    <source>
        <dbReference type="ARBA" id="ARBA00023157"/>
    </source>
</evidence>
<keyword evidence="7" id="KW-1015">Disulfide bond</keyword>
<dbReference type="InterPro" id="IPR014756">
    <property type="entry name" value="Ig_E-set"/>
</dbReference>
<dbReference type="Ensembl" id="ENSCSAVT00000014636.1">
    <property type="protein sequence ID" value="ENSCSAVP00000014471.1"/>
    <property type="gene ID" value="ENSCSAVG00000008469.1"/>
</dbReference>
<evidence type="ECO:0000259" key="8">
    <source>
        <dbReference type="PROSITE" id="PS00498"/>
    </source>
</evidence>
<dbReference type="InterPro" id="IPR000896">
    <property type="entry name" value="Hemocyanin/hexamerin_mid_dom"/>
</dbReference>
<dbReference type="GO" id="GO:0016491">
    <property type="term" value="F:oxidoreductase activity"/>
    <property type="evidence" value="ECO:0007669"/>
    <property type="project" value="InterPro"/>
</dbReference>
<evidence type="ECO:0000313" key="9">
    <source>
        <dbReference type="Ensembl" id="ENSCSAVP00000014471.1"/>
    </source>
</evidence>
<dbReference type="InParanoid" id="H2ZA56"/>
<evidence type="ECO:0000256" key="3">
    <source>
        <dbReference type="ARBA" id="ARBA00009928"/>
    </source>
</evidence>
<dbReference type="OMA" id="YYMHEQI"/>
<dbReference type="InterPro" id="IPR013788">
    <property type="entry name" value="Hemocyanin/hexamerin"/>
</dbReference>
<dbReference type="PANTHER" id="PTHR11511:SF4">
    <property type="entry name" value="PHENOLOXIDASE 2-RELATED"/>
    <property type="match status" value="1"/>
</dbReference>
<evidence type="ECO:0000256" key="1">
    <source>
        <dbReference type="ARBA" id="ARBA00004573"/>
    </source>
</evidence>